<dbReference type="SMART" id="SM00518">
    <property type="entry name" value="AP2Ec"/>
    <property type="match status" value="1"/>
</dbReference>
<feature type="domain" description="Xylose isomerase-like TIM barrel" evidence="8">
    <location>
        <begin position="19"/>
        <end position="272"/>
    </location>
</feature>
<comment type="caution">
    <text evidence="9">The sequence shown here is derived from an EMBL/GenBank/DDBJ whole genome shotgun (WGS) entry which is preliminary data.</text>
</comment>
<dbReference type="GO" id="GO:0008270">
    <property type="term" value="F:zinc ion binding"/>
    <property type="evidence" value="ECO:0007669"/>
    <property type="project" value="UniProtKB-UniRule"/>
</dbReference>
<dbReference type="EC" id="3.1.21.2" evidence="7"/>
<sequence length="277" mass="30327">MRIGCHLSIAKGYAAAVKVAPTLGANAFQYFTKNPRGFRNAKPLDRVDAERGRALLEELDLVAVGHTPYLINLAAADESLYHASIDALVQDLVIAEARGTYGVVVHCGKPKEQGHEWGIERMQQAIRVVLERNQTVGVRILVENTAGQGSEIGSNLAEILAIVEPFSTDEVGICLDTQHAFASGMLTKQDPTAFAGFDHPDFMKRLHAIHLNDSKVEFGAKKDRHELIGQGILGLDAIQKLVNDPRLDAIPFYLETPVEKESQYADEIAKVRSLIGH</sequence>
<keyword evidence="2 7" id="KW-0479">Metal-binding</keyword>
<dbReference type="PROSITE" id="PS51432">
    <property type="entry name" value="AP_NUCLEASE_F2_4"/>
    <property type="match status" value="1"/>
</dbReference>
<feature type="binding site" evidence="7">
    <location>
        <position position="223"/>
    </location>
    <ligand>
        <name>Zn(2+)</name>
        <dbReference type="ChEBI" id="CHEBI:29105"/>
        <label>3</label>
    </ligand>
</feature>
<evidence type="ECO:0000256" key="1">
    <source>
        <dbReference type="ARBA" id="ARBA00005340"/>
    </source>
</evidence>
<comment type="similarity">
    <text evidence="1 7">Belongs to the AP endonuclease 2 family.</text>
</comment>
<dbReference type="CDD" id="cd00019">
    <property type="entry name" value="AP2Ec"/>
    <property type="match status" value="1"/>
</dbReference>
<dbReference type="GO" id="GO:0006284">
    <property type="term" value="P:base-excision repair"/>
    <property type="evidence" value="ECO:0007669"/>
    <property type="project" value="TreeGrafter"/>
</dbReference>
<feature type="binding site" evidence="7">
    <location>
        <position position="225"/>
    </location>
    <ligand>
        <name>Zn(2+)</name>
        <dbReference type="ChEBI" id="CHEBI:29105"/>
        <label>3</label>
    </ligand>
</feature>
<feature type="binding site" evidence="7">
    <location>
        <position position="176"/>
    </location>
    <ligand>
        <name>Zn(2+)</name>
        <dbReference type="ChEBI" id="CHEBI:29105"/>
        <label>2</label>
    </ligand>
</feature>
<dbReference type="PANTHER" id="PTHR21445:SF0">
    <property type="entry name" value="APURINIC-APYRIMIDINIC ENDONUCLEASE"/>
    <property type="match status" value="1"/>
</dbReference>
<evidence type="ECO:0000313" key="9">
    <source>
        <dbReference type="EMBL" id="NMP21328.1"/>
    </source>
</evidence>
<evidence type="ECO:0000256" key="7">
    <source>
        <dbReference type="HAMAP-Rule" id="MF_00152"/>
    </source>
</evidence>
<keyword evidence="6 7" id="KW-0234">DNA repair</keyword>
<dbReference type="HAMAP" id="MF_00152">
    <property type="entry name" value="Nfo"/>
    <property type="match status" value="1"/>
</dbReference>
<feature type="binding site" evidence="7">
    <location>
        <position position="179"/>
    </location>
    <ligand>
        <name>Zn(2+)</name>
        <dbReference type="ChEBI" id="CHEBI:29105"/>
        <label>3</label>
    </ligand>
</feature>
<feature type="binding site" evidence="7">
    <location>
        <position position="143"/>
    </location>
    <ligand>
        <name>Zn(2+)</name>
        <dbReference type="ChEBI" id="CHEBI:29105"/>
        <label>2</label>
    </ligand>
</feature>
<feature type="binding site" evidence="7">
    <location>
        <position position="210"/>
    </location>
    <ligand>
        <name>Zn(2+)</name>
        <dbReference type="ChEBI" id="CHEBI:29105"/>
        <label>2</label>
    </ligand>
</feature>
<feature type="binding site" evidence="7">
    <location>
        <position position="66"/>
    </location>
    <ligand>
        <name>Zn(2+)</name>
        <dbReference type="ChEBI" id="CHEBI:29105"/>
        <label>1</label>
    </ligand>
</feature>
<name>A0A7Y0L1G5_9FIRM</name>
<dbReference type="AlphaFoldDB" id="A0A7Y0L1G5"/>
<dbReference type="PROSITE" id="PS00731">
    <property type="entry name" value="AP_NUCLEASE_F2_3"/>
    <property type="match status" value="1"/>
</dbReference>
<keyword evidence="7" id="KW-0540">Nuclease</keyword>
<dbReference type="GO" id="GO:0008081">
    <property type="term" value="F:phosphoric diester hydrolase activity"/>
    <property type="evidence" value="ECO:0007669"/>
    <property type="project" value="TreeGrafter"/>
</dbReference>
<keyword evidence="3 7" id="KW-0227">DNA damage</keyword>
<feature type="binding site" evidence="7">
    <location>
        <position position="143"/>
    </location>
    <ligand>
        <name>Zn(2+)</name>
        <dbReference type="ChEBI" id="CHEBI:29105"/>
        <label>1</label>
    </ligand>
</feature>
<organism evidence="9 10">
    <name type="scientific">Sulfobacillus harzensis</name>
    <dbReference type="NCBI Taxonomy" id="2729629"/>
    <lineage>
        <taxon>Bacteria</taxon>
        <taxon>Bacillati</taxon>
        <taxon>Bacillota</taxon>
        <taxon>Clostridia</taxon>
        <taxon>Eubacteriales</taxon>
        <taxon>Clostridiales Family XVII. Incertae Sedis</taxon>
        <taxon>Sulfobacillus</taxon>
    </lineage>
</organism>
<reference evidence="9 10" key="1">
    <citation type="submission" date="2020-04" db="EMBL/GenBank/DDBJ databases">
        <authorList>
            <person name="Zhang R."/>
            <person name="Schippers A."/>
        </authorList>
    </citation>
    <scope>NUCLEOTIDE SEQUENCE [LARGE SCALE GENOMIC DNA]</scope>
    <source>
        <strain evidence="9 10">DSM 109850</strain>
    </source>
</reference>
<dbReference type="InterPro" id="IPR001719">
    <property type="entry name" value="AP_endonuc_2"/>
</dbReference>
<keyword evidence="7" id="KW-0255">Endonuclease</keyword>
<evidence type="ECO:0000256" key="5">
    <source>
        <dbReference type="ARBA" id="ARBA00022833"/>
    </source>
</evidence>
<gene>
    <name evidence="7" type="primary">nfo</name>
    <name evidence="9" type="ORF">HIJ39_03025</name>
</gene>
<evidence type="ECO:0000256" key="3">
    <source>
        <dbReference type="ARBA" id="ARBA00022763"/>
    </source>
</evidence>
<feature type="binding site" evidence="7">
    <location>
        <position position="255"/>
    </location>
    <ligand>
        <name>Zn(2+)</name>
        <dbReference type="ChEBI" id="CHEBI:29105"/>
        <label>2</label>
    </ligand>
</feature>
<comment type="catalytic activity">
    <reaction evidence="7">
        <text>Endonucleolytic cleavage to 5'-phosphooligonucleotide end-products.</text>
        <dbReference type="EC" id="3.1.21.2"/>
    </reaction>
</comment>
<dbReference type="SUPFAM" id="SSF51658">
    <property type="entry name" value="Xylose isomerase-like"/>
    <property type="match status" value="1"/>
</dbReference>
<keyword evidence="10" id="KW-1185">Reference proteome</keyword>
<dbReference type="GO" id="GO:0003677">
    <property type="term" value="F:DNA binding"/>
    <property type="evidence" value="ECO:0007669"/>
    <property type="project" value="InterPro"/>
</dbReference>
<dbReference type="NCBIfam" id="TIGR00587">
    <property type="entry name" value="nfo"/>
    <property type="match status" value="1"/>
</dbReference>
<evidence type="ECO:0000313" key="10">
    <source>
        <dbReference type="Proteomes" id="UP000533476"/>
    </source>
</evidence>
<accession>A0A7Y0L1G5</accession>
<keyword evidence="4 7" id="KW-0378">Hydrolase</keyword>
<dbReference type="Pfam" id="PF01261">
    <property type="entry name" value="AP_endonuc_2"/>
    <property type="match status" value="1"/>
</dbReference>
<dbReference type="PANTHER" id="PTHR21445">
    <property type="entry name" value="ENDONUCLEASE IV ENDODEOXYRIBONUCLEASE IV"/>
    <property type="match status" value="1"/>
</dbReference>
<dbReference type="InterPro" id="IPR036237">
    <property type="entry name" value="Xyl_isomerase-like_sf"/>
</dbReference>
<dbReference type="EMBL" id="JABBVZ010000006">
    <property type="protein sequence ID" value="NMP21328.1"/>
    <property type="molecule type" value="Genomic_DNA"/>
</dbReference>
<dbReference type="InterPro" id="IPR018246">
    <property type="entry name" value="AP_endonuc_F2_Zn_BS"/>
</dbReference>
<dbReference type="InterPro" id="IPR013022">
    <property type="entry name" value="Xyl_isomerase-like_TIM-brl"/>
</dbReference>
<evidence type="ECO:0000256" key="6">
    <source>
        <dbReference type="ARBA" id="ARBA00023204"/>
    </source>
</evidence>
<evidence type="ECO:0000259" key="8">
    <source>
        <dbReference type="Pfam" id="PF01261"/>
    </source>
</evidence>
<dbReference type="Proteomes" id="UP000533476">
    <property type="component" value="Unassembled WGS sequence"/>
</dbReference>
<dbReference type="Gene3D" id="3.20.20.150">
    <property type="entry name" value="Divalent-metal-dependent TIM barrel enzymes"/>
    <property type="match status" value="1"/>
</dbReference>
<keyword evidence="5 7" id="KW-0862">Zinc</keyword>
<feature type="binding site" evidence="7">
    <location>
        <position position="106"/>
    </location>
    <ligand>
        <name>Zn(2+)</name>
        <dbReference type="ChEBI" id="CHEBI:29105"/>
        <label>1</label>
    </ligand>
</feature>
<protein>
    <recommendedName>
        <fullName evidence="7">Probable endonuclease 4</fullName>
        <ecNumber evidence="7">3.1.21.2</ecNumber>
    </recommendedName>
    <alternativeName>
        <fullName evidence="7">Endodeoxyribonuclease IV</fullName>
    </alternativeName>
    <alternativeName>
        <fullName evidence="7">Endonuclease IV</fullName>
    </alternativeName>
</protein>
<evidence type="ECO:0000256" key="4">
    <source>
        <dbReference type="ARBA" id="ARBA00022801"/>
    </source>
</evidence>
<dbReference type="GO" id="GO:0008833">
    <property type="term" value="F:deoxyribonuclease IV (phage-T4-induced) activity"/>
    <property type="evidence" value="ECO:0007669"/>
    <property type="project" value="UniProtKB-UniRule"/>
</dbReference>
<dbReference type="GO" id="GO:0003906">
    <property type="term" value="F:DNA-(apurinic or apyrimidinic site) endonuclease activity"/>
    <property type="evidence" value="ECO:0007669"/>
    <property type="project" value="TreeGrafter"/>
</dbReference>
<comment type="function">
    <text evidence="7">Endonuclease IV plays a role in DNA repair. It cleaves phosphodiester bonds at apurinic or apyrimidinic (AP) sites, generating a 3'-hydroxyl group and a 5'-terminal sugar phosphate.</text>
</comment>
<comment type="cofactor">
    <cofactor evidence="7">
        <name>Zn(2+)</name>
        <dbReference type="ChEBI" id="CHEBI:29105"/>
    </cofactor>
    <text evidence="7">Binds 3 Zn(2+) ions.</text>
</comment>
<evidence type="ECO:0000256" key="2">
    <source>
        <dbReference type="ARBA" id="ARBA00022723"/>
    </source>
</evidence>
<proteinExistence type="inferred from homology"/>